<dbReference type="Proteomes" id="UP000193804">
    <property type="component" value="Unassembled WGS sequence"/>
</dbReference>
<dbReference type="PANTHER" id="PTHR37512:SF1">
    <property type="entry name" value="NADR_TTD14 AAA DOMAIN-CONTAINING PROTEIN"/>
    <property type="match status" value="1"/>
</dbReference>
<sequence>MKKIAVIGPESTGKSTLTKDLAHYFNEPFVAEYGRTYLEENGSFYVESDLLNISKGMLEIEQTQAKNANRFLFCDTDLIMMKVWYEVKYGTCHPWVLGQLRSNPYDFHLLCAPDLPWEADPLRENPTTRVELFEHYQNELIDYQCAYSVISGTNDRLQKAIEVLEKI</sequence>
<dbReference type="STRING" id="1028.SAMN05661096_02219"/>
<dbReference type="GO" id="GO:0016779">
    <property type="term" value="F:nucleotidyltransferase activity"/>
    <property type="evidence" value="ECO:0007669"/>
    <property type="project" value="UniProtKB-KW"/>
</dbReference>
<evidence type="ECO:0000259" key="1">
    <source>
        <dbReference type="Pfam" id="PF13521"/>
    </source>
</evidence>
<dbReference type="CDD" id="cd02019">
    <property type="entry name" value="NK"/>
    <property type="match status" value="1"/>
</dbReference>
<dbReference type="PANTHER" id="PTHR37512">
    <property type="entry name" value="TRIFUNCTIONAL NAD BIOSYNTHESIS/REGULATOR PROTEIN NADR"/>
    <property type="match status" value="1"/>
</dbReference>
<dbReference type="AlphaFoldDB" id="A0A1X7JZU0"/>
<protein>
    <submittedName>
        <fullName evidence="2">Nicotinamide-nucleotide adenylyltransferase, NadR type</fullName>
    </submittedName>
</protein>
<dbReference type="EMBL" id="FXAW01000004">
    <property type="protein sequence ID" value="SMG34107.1"/>
    <property type="molecule type" value="Genomic_DNA"/>
</dbReference>
<accession>A0A1X7JZU0</accession>
<dbReference type="Gene3D" id="3.40.50.300">
    <property type="entry name" value="P-loop containing nucleotide triphosphate hydrolases"/>
    <property type="match status" value="1"/>
</dbReference>
<organism evidence="2 3">
    <name type="scientific">Marivirga sericea</name>
    <dbReference type="NCBI Taxonomy" id="1028"/>
    <lineage>
        <taxon>Bacteria</taxon>
        <taxon>Pseudomonadati</taxon>
        <taxon>Bacteroidota</taxon>
        <taxon>Cytophagia</taxon>
        <taxon>Cytophagales</taxon>
        <taxon>Marivirgaceae</taxon>
        <taxon>Marivirga</taxon>
    </lineage>
</organism>
<dbReference type="RefSeq" id="WP_085517133.1">
    <property type="nucleotide sequence ID" value="NZ_FXAW01000004.1"/>
</dbReference>
<evidence type="ECO:0000313" key="2">
    <source>
        <dbReference type="EMBL" id="SMG34107.1"/>
    </source>
</evidence>
<proteinExistence type="predicted"/>
<evidence type="ECO:0000313" key="3">
    <source>
        <dbReference type="Proteomes" id="UP000193804"/>
    </source>
</evidence>
<feature type="domain" description="NadR/Ttd14 AAA" evidence="1">
    <location>
        <begin position="3"/>
        <end position="152"/>
    </location>
</feature>
<keyword evidence="2" id="KW-0808">Transferase</keyword>
<dbReference type="InterPro" id="IPR052735">
    <property type="entry name" value="NAD_biosynth-regulator"/>
</dbReference>
<dbReference type="Pfam" id="PF13521">
    <property type="entry name" value="AAA_28"/>
    <property type="match status" value="1"/>
</dbReference>
<dbReference type="SUPFAM" id="SSF52540">
    <property type="entry name" value="P-loop containing nucleoside triphosphate hydrolases"/>
    <property type="match status" value="1"/>
</dbReference>
<dbReference type="InterPro" id="IPR027417">
    <property type="entry name" value="P-loop_NTPase"/>
</dbReference>
<name>A0A1X7JZU0_9BACT</name>
<keyword evidence="3" id="KW-1185">Reference proteome</keyword>
<keyword evidence="2" id="KW-0548">Nucleotidyltransferase</keyword>
<gene>
    <name evidence="2" type="ORF">SAMN05661096_02219</name>
</gene>
<dbReference type="OrthoDB" id="9151999at2"/>
<reference evidence="3" key="1">
    <citation type="submission" date="2017-04" db="EMBL/GenBank/DDBJ databases">
        <authorList>
            <person name="Varghese N."/>
            <person name="Submissions S."/>
        </authorList>
    </citation>
    <scope>NUCLEOTIDE SEQUENCE [LARGE SCALE GENOMIC DNA]</scope>
    <source>
        <strain evidence="3">DSM 4125</strain>
    </source>
</reference>
<dbReference type="InterPro" id="IPR038727">
    <property type="entry name" value="NadR/Ttd14_AAA_dom"/>
</dbReference>